<evidence type="ECO:0000313" key="1">
    <source>
        <dbReference type="EMBL" id="MEE8658502.1"/>
    </source>
</evidence>
<reference evidence="1 2" key="1">
    <citation type="submission" date="2023-10" db="EMBL/GenBank/DDBJ databases">
        <title>Sorlinia euscelidii gen. nov., sp. nov., an acetic acid bacteria isolated from the gut of Euscelidius variegatus emitter.</title>
        <authorList>
            <person name="Michoud G."/>
            <person name="Marasco R."/>
            <person name="Seferji K."/>
            <person name="Gonella E."/>
            <person name="Garuglieri E."/>
            <person name="Alma A."/>
            <person name="Mapelli F."/>
            <person name="Borin S."/>
            <person name="Daffonchio D."/>
            <person name="Crotti E."/>
        </authorList>
    </citation>
    <scope>NUCLEOTIDE SEQUENCE [LARGE SCALE GENOMIC DNA]</scope>
    <source>
        <strain evidence="1 2">EV16P</strain>
    </source>
</reference>
<sequence length="150" mass="17102">MPQISHISLDKFANISRSIKSQPRCEVGIQNSQLAVMYGGRYETCDSIDLSRGHEITPLVVVRVAKERHLFSYSLNMSILLSRRQAIAKSELVEYVAFMSDELKSERVQLMMTPSEVKAIDDWSFENRVRGRAEAIRRLIEAGLRALSEE</sequence>
<dbReference type="EMBL" id="JAWJZY010000002">
    <property type="protein sequence ID" value="MEE8658502.1"/>
    <property type="molecule type" value="Genomic_DNA"/>
</dbReference>
<protein>
    <submittedName>
        <fullName evidence="1">Uncharacterized protein</fullName>
    </submittedName>
</protein>
<accession>A0ABU7U0Z7</accession>
<dbReference type="Proteomes" id="UP001312908">
    <property type="component" value="Unassembled WGS sequence"/>
</dbReference>
<name>A0ABU7U0Z7_9PROT</name>
<organism evidence="1 2">
    <name type="scientific">Sorlinia euscelidii</name>
    <dbReference type="NCBI Taxonomy" id="3081148"/>
    <lineage>
        <taxon>Bacteria</taxon>
        <taxon>Pseudomonadati</taxon>
        <taxon>Pseudomonadota</taxon>
        <taxon>Alphaproteobacteria</taxon>
        <taxon>Acetobacterales</taxon>
        <taxon>Acetobacteraceae</taxon>
        <taxon>Sorlinia</taxon>
    </lineage>
</organism>
<comment type="caution">
    <text evidence="1">The sequence shown here is derived from an EMBL/GenBank/DDBJ whole genome shotgun (WGS) entry which is preliminary data.</text>
</comment>
<keyword evidence="2" id="KW-1185">Reference proteome</keyword>
<evidence type="ECO:0000313" key="2">
    <source>
        <dbReference type="Proteomes" id="UP001312908"/>
    </source>
</evidence>
<proteinExistence type="predicted"/>
<gene>
    <name evidence="1" type="ORF">DOFOFD_05710</name>
</gene>